<dbReference type="InterPro" id="IPR011010">
    <property type="entry name" value="DNA_brk_join_enz"/>
</dbReference>
<dbReference type="InterPro" id="IPR010998">
    <property type="entry name" value="Integrase_recombinase_N"/>
</dbReference>
<keyword evidence="2" id="KW-0229">DNA integration</keyword>
<dbReference type="Gene3D" id="1.10.443.10">
    <property type="entry name" value="Intergrase catalytic core"/>
    <property type="match status" value="1"/>
</dbReference>
<dbReference type="Pfam" id="PF22022">
    <property type="entry name" value="Phage_int_M"/>
    <property type="match status" value="1"/>
</dbReference>
<comment type="similarity">
    <text evidence="1">Belongs to the 'phage' integrase family.</text>
</comment>
<protein>
    <submittedName>
        <fullName evidence="8">Bacteriophage P4 integrase</fullName>
    </submittedName>
</protein>
<evidence type="ECO:0000256" key="1">
    <source>
        <dbReference type="ARBA" id="ARBA00008857"/>
    </source>
</evidence>
<dbReference type="Pfam" id="PF00589">
    <property type="entry name" value="Phage_integrase"/>
    <property type="match status" value="1"/>
</dbReference>
<dbReference type="Gene3D" id="3.30.160.390">
    <property type="entry name" value="Integrase, DNA-binding domain"/>
    <property type="match status" value="1"/>
</dbReference>
<evidence type="ECO:0000256" key="4">
    <source>
        <dbReference type="ARBA" id="ARBA00023172"/>
    </source>
</evidence>
<proteinExistence type="inferred from homology"/>
<dbReference type="PANTHER" id="PTHR30629">
    <property type="entry name" value="PROPHAGE INTEGRASE"/>
    <property type="match status" value="1"/>
</dbReference>
<dbReference type="PROSITE" id="PS51898">
    <property type="entry name" value="TYR_RECOMBINASE"/>
    <property type="match status" value="1"/>
</dbReference>
<organism evidence="8 9">
    <name type="scientific">Pararhodospirillum oryzae</name>
    <dbReference type="NCBI Taxonomy" id="478448"/>
    <lineage>
        <taxon>Bacteria</taxon>
        <taxon>Pseudomonadati</taxon>
        <taxon>Pseudomonadota</taxon>
        <taxon>Alphaproteobacteria</taxon>
        <taxon>Rhodospirillales</taxon>
        <taxon>Rhodospirillaceae</taxon>
        <taxon>Pararhodospirillum</taxon>
    </lineage>
</organism>
<gene>
    <name evidence="8" type="ORF">ROR02_04100</name>
</gene>
<dbReference type="AlphaFoldDB" id="A0A512H485"/>
<name>A0A512H485_9PROT</name>
<dbReference type="Gene3D" id="1.10.150.130">
    <property type="match status" value="1"/>
</dbReference>
<evidence type="ECO:0000259" key="7">
    <source>
        <dbReference type="PROSITE" id="PS51900"/>
    </source>
</evidence>
<dbReference type="EMBL" id="BJZO01000006">
    <property type="protein sequence ID" value="GEO80279.1"/>
    <property type="molecule type" value="Genomic_DNA"/>
</dbReference>
<keyword evidence="9" id="KW-1185">Reference proteome</keyword>
<evidence type="ECO:0000256" key="2">
    <source>
        <dbReference type="ARBA" id="ARBA00022908"/>
    </source>
</evidence>
<dbReference type="Pfam" id="PF13356">
    <property type="entry name" value="Arm-DNA-bind_3"/>
    <property type="match status" value="1"/>
</dbReference>
<sequence length="398" mass="43308">MPKPVKGLTARQVQTITAPGYHCDGAGLYLQVTARGGKSWVFRYQAGGRRRDMGLGSASTVPLAEARAKASEARALMGRGLDPLAQRHEPIISPPITPTFREAAGLFIEAKRAGWRNAKHAAQWVATLEAYAFPVAGQKPIDQVTTDDVLAILNPIWTTKPETASRVRGRVEAVLDYAKARGWCDGENPARWKGHLALTLPAKVKVRAVEGHASMPYRDLPGWWPRLQVADGLGARALELAILTAGRPGEVLGATWDEIDLENRTWEIPGTRMKAGAPHRVPLSGPALDLLRKLATVRRGSVVFPGAREGRPLSNMAMAMVLRRMGLGDEVTPHGFRSTFRTWAAECTPFSHEVCEAALAHTVGSKVVAAYQRGDLFEKRRALMGEWAGFVMGGRHDG</sequence>
<accession>A0A512H485</accession>
<dbReference type="PROSITE" id="PS51900">
    <property type="entry name" value="CB"/>
    <property type="match status" value="1"/>
</dbReference>
<dbReference type="InterPro" id="IPR025166">
    <property type="entry name" value="Integrase_DNA_bind_dom"/>
</dbReference>
<reference evidence="8 9" key="1">
    <citation type="submission" date="2019-07" db="EMBL/GenBank/DDBJ databases">
        <title>Whole genome shotgun sequence of Rhodospirillum oryzae NBRC 107573.</title>
        <authorList>
            <person name="Hosoyama A."/>
            <person name="Uohara A."/>
            <person name="Ohji S."/>
            <person name="Ichikawa N."/>
        </authorList>
    </citation>
    <scope>NUCLEOTIDE SEQUENCE [LARGE SCALE GENOMIC DNA]</scope>
    <source>
        <strain evidence="8 9">NBRC 107573</strain>
    </source>
</reference>
<keyword evidence="4" id="KW-0233">DNA recombination</keyword>
<evidence type="ECO:0000256" key="5">
    <source>
        <dbReference type="PROSITE-ProRule" id="PRU01248"/>
    </source>
</evidence>
<evidence type="ECO:0000259" key="6">
    <source>
        <dbReference type="PROSITE" id="PS51898"/>
    </source>
</evidence>
<comment type="caution">
    <text evidence="8">The sequence shown here is derived from an EMBL/GenBank/DDBJ whole genome shotgun (WGS) entry which is preliminary data.</text>
</comment>
<dbReference type="CDD" id="cd00801">
    <property type="entry name" value="INT_P4_C"/>
    <property type="match status" value="1"/>
</dbReference>
<dbReference type="InterPro" id="IPR044068">
    <property type="entry name" value="CB"/>
</dbReference>
<dbReference type="InterPro" id="IPR038488">
    <property type="entry name" value="Integrase_DNA-bd_sf"/>
</dbReference>
<feature type="domain" description="Core-binding (CB)" evidence="7">
    <location>
        <begin position="98"/>
        <end position="179"/>
    </location>
</feature>
<evidence type="ECO:0000313" key="9">
    <source>
        <dbReference type="Proteomes" id="UP000321567"/>
    </source>
</evidence>
<dbReference type="SUPFAM" id="SSF56349">
    <property type="entry name" value="DNA breaking-rejoining enzymes"/>
    <property type="match status" value="1"/>
</dbReference>
<dbReference type="PANTHER" id="PTHR30629:SF2">
    <property type="entry name" value="PROPHAGE INTEGRASE INTS-RELATED"/>
    <property type="match status" value="1"/>
</dbReference>
<dbReference type="Proteomes" id="UP000321567">
    <property type="component" value="Unassembled WGS sequence"/>
</dbReference>
<dbReference type="GO" id="GO:0006310">
    <property type="term" value="P:DNA recombination"/>
    <property type="evidence" value="ECO:0007669"/>
    <property type="project" value="UniProtKB-KW"/>
</dbReference>
<dbReference type="GO" id="GO:0003677">
    <property type="term" value="F:DNA binding"/>
    <property type="evidence" value="ECO:0007669"/>
    <property type="project" value="UniProtKB-UniRule"/>
</dbReference>
<evidence type="ECO:0000256" key="3">
    <source>
        <dbReference type="ARBA" id="ARBA00023125"/>
    </source>
</evidence>
<dbReference type="OrthoDB" id="9795573at2"/>
<feature type="domain" description="Tyr recombinase" evidence="6">
    <location>
        <begin position="214"/>
        <end position="384"/>
    </location>
</feature>
<dbReference type="InterPro" id="IPR050808">
    <property type="entry name" value="Phage_Integrase"/>
</dbReference>
<dbReference type="InterPro" id="IPR002104">
    <property type="entry name" value="Integrase_catalytic"/>
</dbReference>
<dbReference type="GO" id="GO:0015074">
    <property type="term" value="P:DNA integration"/>
    <property type="evidence" value="ECO:0007669"/>
    <property type="project" value="UniProtKB-KW"/>
</dbReference>
<keyword evidence="3 5" id="KW-0238">DNA-binding</keyword>
<dbReference type="InterPro" id="IPR053876">
    <property type="entry name" value="Phage_int_M"/>
</dbReference>
<dbReference type="InterPro" id="IPR013762">
    <property type="entry name" value="Integrase-like_cat_sf"/>
</dbReference>
<evidence type="ECO:0000313" key="8">
    <source>
        <dbReference type="EMBL" id="GEO80279.1"/>
    </source>
</evidence>